<dbReference type="OrthoDB" id="7996764at2"/>
<sequence>MSAQTYAIWRKNGLVWLALLVLLGLTFGAARLPLGDFNVVIALAIAGIKVTLVIVIFMGLGNSPSLIRLAAAAGVFWLTILFVLTLTDVIASRQFGNAHPQPTRGEQSLSRNR</sequence>
<evidence type="ECO:0000256" key="5">
    <source>
        <dbReference type="ARBA" id="ARBA00023136"/>
    </source>
</evidence>
<dbReference type="RefSeq" id="WP_011504939.1">
    <property type="nucleotide sequence ID" value="NC_007959.1"/>
</dbReference>
<evidence type="ECO:0000256" key="6">
    <source>
        <dbReference type="SAM" id="Phobius"/>
    </source>
</evidence>
<keyword evidence="3 6" id="KW-0812">Transmembrane</keyword>
<dbReference type="HOGENOM" id="CLU_146734_4_0_5"/>
<name>Q1QG47_NITHX</name>
<accession>Q1QG47</accession>
<evidence type="ECO:0000313" key="7">
    <source>
        <dbReference type="EMBL" id="ABE64800.1"/>
    </source>
</evidence>
<reference evidence="8" key="1">
    <citation type="submission" date="2006-03" db="EMBL/GenBank/DDBJ databases">
        <title>Complete sequence of plasmid 1 of Nitrobacter hamburgensis X14.</title>
        <authorList>
            <consortium name="US DOE Joint Genome Institute"/>
            <person name="Copeland A."/>
            <person name="Lucas S."/>
            <person name="Lapidus A."/>
            <person name="Barry K."/>
            <person name="Detter J.C."/>
            <person name="Glavina del Rio T."/>
            <person name="Hammon N."/>
            <person name="Israni S."/>
            <person name="Dalin E."/>
            <person name="Tice H."/>
            <person name="Pitluck S."/>
            <person name="Chain P."/>
            <person name="Malfatti S."/>
            <person name="Shin M."/>
            <person name="Vergez L."/>
            <person name="Schmutz J."/>
            <person name="Larimer F."/>
            <person name="Land M."/>
            <person name="Hauser L."/>
            <person name="Kyrpides N."/>
            <person name="Ivanova N."/>
            <person name="Ward B."/>
            <person name="Arp D."/>
            <person name="Klotz M."/>
            <person name="Stein L."/>
            <person name="O'Mullan G."/>
            <person name="Starkenburg S."/>
            <person name="Sayavedra L."/>
            <person name="Poret-Peterson A.T."/>
            <person name="Gentry M.E."/>
            <person name="Bruce D."/>
            <person name="Richardson P."/>
        </authorList>
    </citation>
    <scope>NUCLEOTIDE SEQUENCE [LARGE SCALE GENOMIC DNA]</scope>
    <source>
        <strain evidence="8">DSM 10229 / NCIMB 13809 / X14</strain>
        <plasmid evidence="8">Plasmid pNITHX1</plasmid>
    </source>
</reference>
<keyword evidence="2" id="KW-1003">Cell membrane</keyword>
<keyword evidence="5 6" id="KW-0472">Membrane</keyword>
<dbReference type="InterPro" id="IPR011743">
    <property type="entry name" value="Caa3_sub_IV"/>
</dbReference>
<dbReference type="NCBIfam" id="TIGR02229">
    <property type="entry name" value="caa3_sub_IV"/>
    <property type="match status" value="1"/>
</dbReference>
<evidence type="ECO:0000313" key="8">
    <source>
        <dbReference type="Proteomes" id="UP000001953"/>
    </source>
</evidence>
<dbReference type="KEGG" id="nha:Nham_4177"/>
<feature type="transmembrane region" description="Helical" evidence="6">
    <location>
        <begin position="39"/>
        <end position="59"/>
    </location>
</feature>
<keyword evidence="8" id="KW-1185">Reference proteome</keyword>
<protein>
    <submittedName>
        <fullName evidence="7">Caa(3)-type oxidase, subunit IV</fullName>
    </submittedName>
</protein>
<evidence type="ECO:0000256" key="3">
    <source>
        <dbReference type="ARBA" id="ARBA00022692"/>
    </source>
</evidence>
<dbReference type="Proteomes" id="UP000001953">
    <property type="component" value="Plasmid 1"/>
</dbReference>
<keyword evidence="7" id="KW-0614">Plasmid</keyword>
<geneLocation type="plasmid" evidence="8">
    <name>pNITHX1</name>
</geneLocation>
<dbReference type="GO" id="GO:0005886">
    <property type="term" value="C:plasma membrane"/>
    <property type="evidence" value="ECO:0007669"/>
    <property type="project" value="UniProtKB-SubCell"/>
</dbReference>
<gene>
    <name evidence="7" type="ordered locus">Nham_4177</name>
</gene>
<dbReference type="Pfam" id="PF03626">
    <property type="entry name" value="COX4_pro"/>
    <property type="match status" value="1"/>
</dbReference>
<evidence type="ECO:0000256" key="2">
    <source>
        <dbReference type="ARBA" id="ARBA00022475"/>
    </source>
</evidence>
<comment type="subcellular location">
    <subcellularLocation>
        <location evidence="1">Cell membrane</location>
        <topology evidence="1">Multi-pass membrane protein</topology>
    </subcellularLocation>
</comment>
<evidence type="ECO:0000256" key="4">
    <source>
        <dbReference type="ARBA" id="ARBA00022989"/>
    </source>
</evidence>
<feature type="transmembrane region" description="Helical" evidence="6">
    <location>
        <begin position="66"/>
        <end position="86"/>
    </location>
</feature>
<evidence type="ECO:0000256" key="1">
    <source>
        <dbReference type="ARBA" id="ARBA00004651"/>
    </source>
</evidence>
<dbReference type="AlphaFoldDB" id="Q1QG47"/>
<dbReference type="EMBL" id="CP000320">
    <property type="protein sequence ID" value="ABE64800.1"/>
    <property type="molecule type" value="Genomic_DNA"/>
</dbReference>
<dbReference type="InterPro" id="IPR005171">
    <property type="entry name" value="Cyt_c_oxidase_su4_prok"/>
</dbReference>
<keyword evidence="4 6" id="KW-1133">Transmembrane helix</keyword>
<proteinExistence type="predicted"/>
<organism evidence="7 8">
    <name type="scientific">Nitrobacter hamburgensis (strain DSM 10229 / NCIMB 13809 / X14)</name>
    <dbReference type="NCBI Taxonomy" id="323097"/>
    <lineage>
        <taxon>Bacteria</taxon>
        <taxon>Pseudomonadati</taxon>
        <taxon>Pseudomonadota</taxon>
        <taxon>Alphaproteobacteria</taxon>
        <taxon>Hyphomicrobiales</taxon>
        <taxon>Nitrobacteraceae</taxon>
        <taxon>Nitrobacter</taxon>
    </lineage>
</organism>